<evidence type="ECO:0008006" key="2">
    <source>
        <dbReference type="Google" id="ProtNLM"/>
    </source>
</evidence>
<gene>
    <name evidence="1" type="ORF">NOCA2270083</name>
</gene>
<dbReference type="EMBL" id="CZKA01000020">
    <property type="protein sequence ID" value="CUR55448.1"/>
    <property type="molecule type" value="Genomic_DNA"/>
</dbReference>
<sequence length="119" mass="13024">MLIYDEDCGFCRRSLGWMTRLGTTCRYQSAQKSDLAALGLSDQDVLDAAWFVVGDARWRGHEAIAQALQTSRLAPVRLLGRVVGSGLLRPLTSRGYAWVAAHRHQLPGGTPACELPRSA</sequence>
<evidence type="ECO:0000313" key="1">
    <source>
        <dbReference type="EMBL" id="CUR55448.1"/>
    </source>
</evidence>
<dbReference type="Pfam" id="PF04134">
    <property type="entry name" value="DCC1-like"/>
    <property type="match status" value="1"/>
</dbReference>
<organism evidence="1">
    <name type="scientific">metagenome</name>
    <dbReference type="NCBI Taxonomy" id="256318"/>
    <lineage>
        <taxon>unclassified sequences</taxon>
        <taxon>metagenomes</taxon>
    </lineage>
</organism>
<accession>A0A2P2C098</accession>
<proteinExistence type="predicted"/>
<protein>
    <recommendedName>
        <fullName evidence="2">DUF393 domain-containing protein</fullName>
    </recommendedName>
</protein>
<dbReference type="InterPro" id="IPR007263">
    <property type="entry name" value="DCC1-like"/>
</dbReference>
<reference evidence="1" key="1">
    <citation type="submission" date="2015-08" db="EMBL/GenBank/DDBJ databases">
        <authorList>
            <person name="Babu N.S."/>
            <person name="Beckwith C.J."/>
            <person name="Beseler K.G."/>
            <person name="Brison A."/>
            <person name="Carone J.V."/>
            <person name="Caskin T.P."/>
            <person name="Diamond M."/>
            <person name="Durham M.E."/>
            <person name="Foxe J.M."/>
            <person name="Go M."/>
            <person name="Henderson B.A."/>
            <person name="Jones I.B."/>
            <person name="McGettigan J.A."/>
            <person name="Micheletti S.J."/>
            <person name="Nasrallah M.E."/>
            <person name="Ortiz D."/>
            <person name="Piller C.R."/>
            <person name="Privatt S.R."/>
            <person name="Schneider S.L."/>
            <person name="Sharp S."/>
            <person name="Smith T.C."/>
            <person name="Stanton J.D."/>
            <person name="Ullery H.E."/>
            <person name="Wilson R.J."/>
            <person name="Serrano M.G."/>
            <person name="Buck G."/>
            <person name="Lee V."/>
            <person name="Wang Y."/>
            <person name="Carvalho R."/>
            <person name="Voegtly L."/>
            <person name="Shi R."/>
            <person name="Duckworth R."/>
            <person name="Johnson A."/>
            <person name="Loviza R."/>
            <person name="Walstead R."/>
            <person name="Shah Z."/>
            <person name="Kiflezghi M."/>
            <person name="Wade K."/>
            <person name="Ball S.L."/>
            <person name="Bradley K.W."/>
            <person name="Asai D.J."/>
            <person name="Bowman C.A."/>
            <person name="Russell D.A."/>
            <person name="Pope W.H."/>
            <person name="Jacobs-Sera D."/>
            <person name="Hendrix R.W."/>
            <person name="Hatfull G.F."/>
        </authorList>
    </citation>
    <scope>NUCLEOTIDE SEQUENCE</scope>
</reference>
<dbReference type="AlphaFoldDB" id="A0A2P2C098"/>
<dbReference type="GO" id="GO:0015035">
    <property type="term" value="F:protein-disulfide reductase activity"/>
    <property type="evidence" value="ECO:0007669"/>
    <property type="project" value="InterPro"/>
</dbReference>
<name>A0A2P2C098_9ZZZZ</name>